<dbReference type="GO" id="GO:0046872">
    <property type="term" value="F:metal ion binding"/>
    <property type="evidence" value="ECO:0007669"/>
    <property type="project" value="UniProtKB-KW"/>
</dbReference>
<comment type="function">
    <text evidence="3">Catalyzes the isomerization of succinyl-CoA to methylmalonyl-CoA during synthesis of propionate from tricarboxylic acid-cycle intermediates.</text>
</comment>
<dbReference type="STRING" id="1797.RMCT_4372"/>
<comment type="cofactor">
    <cofactor evidence="2">
        <name>adenosylcob(III)alamin</name>
        <dbReference type="ChEBI" id="CHEBI:18408"/>
    </cofactor>
</comment>
<dbReference type="CDD" id="cd02071">
    <property type="entry name" value="MM_CoA_mut_B12_BD"/>
    <property type="match status" value="1"/>
</dbReference>
<comment type="caution">
    <text evidence="13">The sequence shown here is derived from an EMBL/GenBank/DDBJ whole genome shotgun (WGS) entry which is preliminary data.</text>
</comment>
<dbReference type="Proteomes" id="UP000069654">
    <property type="component" value="Unassembled WGS sequence"/>
</dbReference>
<evidence type="ECO:0000259" key="12">
    <source>
        <dbReference type="PROSITE" id="PS51332"/>
    </source>
</evidence>
<keyword evidence="7" id="KW-0846">Cobalamin</keyword>
<organism evidence="13 14">
    <name type="scientific">Mycolicibacterium thermoresistibile</name>
    <name type="common">Mycobacterium thermoresistibile</name>
    <dbReference type="NCBI Taxonomy" id="1797"/>
    <lineage>
        <taxon>Bacteria</taxon>
        <taxon>Bacillati</taxon>
        <taxon>Actinomycetota</taxon>
        <taxon>Actinomycetes</taxon>
        <taxon>Mycobacteriales</taxon>
        <taxon>Mycobacteriaceae</taxon>
        <taxon>Mycolicibacterium</taxon>
    </lineage>
</organism>
<evidence type="ECO:0000256" key="4">
    <source>
        <dbReference type="ARBA" id="ARBA00008465"/>
    </source>
</evidence>
<evidence type="ECO:0000256" key="11">
    <source>
        <dbReference type="ARBA" id="ARBA00073558"/>
    </source>
</evidence>
<dbReference type="InterPro" id="IPR036724">
    <property type="entry name" value="Cobalamin-bd_sf"/>
</dbReference>
<dbReference type="Gene3D" id="3.40.50.280">
    <property type="entry name" value="Cobalamin-binding domain"/>
    <property type="match status" value="1"/>
</dbReference>
<protein>
    <recommendedName>
        <fullName evidence="11">Probable methylmalonyl-CoA mutase large subunit</fullName>
        <ecNumber evidence="6">5.4.99.2</ecNumber>
    </recommendedName>
</protein>
<keyword evidence="9" id="KW-0413">Isomerase</keyword>
<gene>
    <name evidence="13" type="ORF">RMCT_4372</name>
</gene>
<keyword evidence="10" id="KW-0170">Cobalt</keyword>
<keyword evidence="8" id="KW-0479">Metal-binding</keyword>
<dbReference type="SUPFAM" id="SSF51703">
    <property type="entry name" value="Cobalamin (vitamin B12)-dependent enzymes"/>
    <property type="match status" value="1"/>
</dbReference>
<dbReference type="OMA" id="IQEETHI"/>
<evidence type="ECO:0000256" key="6">
    <source>
        <dbReference type="ARBA" id="ARBA00012398"/>
    </source>
</evidence>
<dbReference type="RefSeq" id="WP_003923456.1">
    <property type="nucleotide sequence ID" value="NZ_BCTB01000053.1"/>
</dbReference>
<evidence type="ECO:0000256" key="9">
    <source>
        <dbReference type="ARBA" id="ARBA00023235"/>
    </source>
</evidence>
<dbReference type="EMBL" id="BCTB01000053">
    <property type="protein sequence ID" value="GAT17403.1"/>
    <property type="molecule type" value="Genomic_DNA"/>
</dbReference>
<evidence type="ECO:0000313" key="14">
    <source>
        <dbReference type="Proteomes" id="UP000069654"/>
    </source>
</evidence>
<dbReference type="NCBIfam" id="NF006944">
    <property type="entry name" value="PRK09426.1"/>
    <property type="match status" value="1"/>
</dbReference>
<reference evidence="13 14" key="1">
    <citation type="journal article" date="2016" name="Genome Announc.">
        <title>Draft Genome Sequences of Five Rapidly Growing Mycobacterium Species, M. thermoresistibile, M. fortuitum subsp. acetamidolyticum, M. canariasense, M. brisbanense, and M. novocastrense.</title>
        <authorList>
            <person name="Katahira K."/>
            <person name="Ogura Y."/>
            <person name="Gotoh Y."/>
            <person name="Hayashi T."/>
        </authorList>
    </citation>
    <scope>NUCLEOTIDE SEQUENCE [LARGE SCALE GENOMIC DNA]</scope>
    <source>
        <strain evidence="13 14">JCM6362</strain>
    </source>
</reference>
<dbReference type="InterPro" id="IPR006098">
    <property type="entry name" value="MMCoA_mutase_a_cat"/>
</dbReference>
<dbReference type="PROSITE" id="PS00544">
    <property type="entry name" value="METMALONYL_COA_MUTASE"/>
    <property type="match status" value="1"/>
</dbReference>
<dbReference type="Gene3D" id="3.20.20.240">
    <property type="entry name" value="Methylmalonyl-CoA mutase"/>
    <property type="match status" value="1"/>
</dbReference>
<dbReference type="OrthoDB" id="9762378at2"/>
<evidence type="ECO:0000256" key="5">
    <source>
        <dbReference type="ARBA" id="ARBA00011870"/>
    </source>
</evidence>
<comment type="similarity">
    <text evidence="4">Belongs to the methylmalonyl-CoA mutase family.</text>
</comment>
<evidence type="ECO:0000313" key="13">
    <source>
        <dbReference type="EMBL" id="GAT17403.1"/>
    </source>
</evidence>
<evidence type="ECO:0000256" key="1">
    <source>
        <dbReference type="ARBA" id="ARBA00000290"/>
    </source>
</evidence>
<dbReference type="Pfam" id="PF02310">
    <property type="entry name" value="B12-binding"/>
    <property type="match status" value="1"/>
</dbReference>
<evidence type="ECO:0000256" key="3">
    <source>
        <dbReference type="ARBA" id="ARBA00003359"/>
    </source>
</evidence>
<dbReference type="InterPro" id="IPR006159">
    <property type="entry name" value="Acid_CoA_mut_C"/>
</dbReference>
<evidence type="ECO:0000256" key="10">
    <source>
        <dbReference type="ARBA" id="ARBA00023285"/>
    </source>
</evidence>
<dbReference type="NCBIfam" id="TIGR00640">
    <property type="entry name" value="acid_CoA_mut_C"/>
    <property type="match status" value="1"/>
</dbReference>
<evidence type="ECO:0000256" key="7">
    <source>
        <dbReference type="ARBA" id="ARBA00022628"/>
    </source>
</evidence>
<dbReference type="GO" id="GO:0019678">
    <property type="term" value="P:propionate metabolic process, methylmalonyl pathway"/>
    <property type="evidence" value="ECO:0007669"/>
    <property type="project" value="TreeGrafter"/>
</dbReference>
<comment type="subunit">
    <text evidence="5">Heterodimer of an alpha and a beta chain.</text>
</comment>
<feature type="domain" description="B12-binding" evidence="12">
    <location>
        <begin position="617"/>
        <end position="749"/>
    </location>
</feature>
<dbReference type="PANTHER" id="PTHR48101:SF4">
    <property type="entry name" value="METHYLMALONYL-COA MUTASE, MITOCHONDRIAL"/>
    <property type="match status" value="1"/>
</dbReference>
<dbReference type="PANTHER" id="PTHR48101">
    <property type="entry name" value="METHYLMALONYL-COA MUTASE, MITOCHONDRIAL-RELATED"/>
    <property type="match status" value="1"/>
</dbReference>
<sequence>MTASTTGQIANFGDIPLYGDRQGATPTESAVAEHVAAAAAAHGYTADQLDWETPEGIGVKPVYIGADRAAAEAAGYPLHTFPGAVPYIRGPYPTMYVNQPWTIRQYAGFSTAAESNAFYRRNLAAGQKGLSVAFDLATHRGYDSDHPRVQGDVGMAGVAIDSILDMRQLFDGIDLGSVSVSMTMNGAVLPILALYVVAAEEQGVPPEKLAGTIQNDILKEFMVRNTYIYPPKPSMRIISDIFAYTSAKMPKFNSISISGYHIQEAGATADLELAYTLADGVEYIKAGLDAGLDIDKFAPRLSFFWGIGMNFFMEVAKLRAGRLLWSELVAQFDPKNSKSLSLRTHSQTSGWSLTAQDVFNNVARTCIEAMAATQGHTQSLHTNALDEALALPTDFSARIARNTQLLLQQESGTTRPIDPWGGSYYVEWLTHQLAERARAHIREVDEHGGMAQAISDGVPKLRIEEAAARTQARIDSGAQPVIGVNKYQVDEDHEIEVLKVDNSRVRAEQLAKLEQLRAERDQAAVDAALDELSRAAAATGPAGADGLGNNLMALAINAARAKATVGEISSALERVWGRHQAEIRTISGVYRDEVGKASNIASATELVEKFAEADGRRPRILVAKMGQDGHDRGQKVIATAFADIGFDVDVGSLFSTPDEVARQAADNDVHVVGVSSLAAGHLTLVPALRDALAEVGRPDIMIVVGGVIPPGDFEELYRAGATAIYPPGTVIADAAIGLLHKLAERLGYDLS</sequence>
<proteinExistence type="inferred from homology"/>
<dbReference type="NCBIfam" id="TIGR00641">
    <property type="entry name" value="acid_CoA_mut_N"/>
    <property type="match status" value="1"/>
</dbReference>
<dbReference type="AlphaFoldDB" id="A0A100XJ22"/>
<reference evidence="14" key="2">
    <citation type="submission" date="2016-02" db="EMBL/GenBank/DDBJ databases">
        <title>Draft genome sequence of five rapidly growing Mycobacterium species.</title>
        <authorList>
            <person name="Katahira K."/>
            <person name="Gotou Y."/>
            <person name="Iida K."/>
            <person name="Ogura Y."/>
            <person name="Hayashi T."/>
        </authorList>
    </citation>
    <scope>NUCLEOTIDE SEQUENCE [LARGE SCALE GENOMIC DNA]</scope>
    <source>
        <strain evidence="14">JCM6362</strain>
    </source>
</reference>
<name>A0A100XJ22_MYCTH</name>
<accession>A0A100XJ22</accession>
<comment type="catalytic activity">
    <reaction evidence="1">
        <text>(R)-methylmalonyl-CoA = succinyl-CoA</text>
        <dbReference type="Rhea" id="RHEA:22888"/>
        <dbReference type="ChEBI" id="CHEBI:57292"/>
        <dbReference type="ChEBI" id="CHEBI:57326"/>
        <dbReference type="EC" id="5.4.99.2"/>
    </reaction>
</comment>
<dbReference type="InterPro" id="IPR016176">
    <property type="entry name" value="Cbl-dep_enz_cat"/>
</dbReference>
<dbReference type="InterPro" id="IPR058549">
    <property type="entry name" value="MeMalonylCoA_mutase_a/b_site"/>
</dbReference>
<dbReference type="InterPro" id="IPR006158">
    <property type="entry name" value="Cobalamin-bd"/>
</dbReference>
<dbReference type="GO" id="GO:0031419">
    <property type="term" value="F:cobalamin binding"/>
    <property type="evidence" value="ECO:0007669"/>
    <property type="project" value="UniProtKB-KW"/>
</dbReference>
<dbReference type="PROSITE" id="PS51332">
    <property type="entry name" value="B12_BINDING"/>
    <property type="match status" value="1"/>
</dbReference>
<dbReference type="Pfam" id="PF01642">
    <property type="entry name" value="MM_CoA_mutase"/>
    <property type="match status" value="1"/>
</dbReference>
<dbReference type="SUPFAM" id="SSF52242">
    <property type="entry name" value="Cobalamin (vitamin B12)-binding domain"/>
    <property type="match status" value="1"/>
</dbReference>
<dbReference type="GO" id="GO:0004494">
    <property type="term" value="F:methylmalonyl-CoA mutase activity"/>
    <property type="evidence" value="ECO:0007669"/>
    <property type="project" value="UniProtKB-EC"/>
</dbReference>
<dbReference type="InterPro" id="IPR006099">
    <property type="entry name" value="MeMalonylCoA_mutase_a/b_cat"/>
</dbReference>
<dbReference type="FunFam" id="3.20.20.240:FF:000001">
    <property type="entry name" value="Probable methylmalonyl-coa mutase"/>
    <property type="match status" value="1"/>
</dbReference>
<dbReference type="CDD" id="cd03679">
    <property type="entry name" value="MM_CoA_mutase_alpha_like"/>
    <property type="match status" value="1"/>
</dbReference>
<dbReference type="FunFam" id="3.40.50.280:FF:000002">
    <property type="entry name" value="Methylmalonyl-CoA mutase, mitochondrial"/>
    <property type="match status" value="1"/>
</dbReference>
<evidence type="ECO:0000256" key="2">
    <source>
        <dbReference type="ARBA" id="ARBA00001922"/>
    </source>
</evidence>
<dbReference type="GO" id="GO:0005737">
    <property type="term" value="C:cytoplasm"/>
    <property type="evidence" value="ECO:0007669"/>
    <property type="project" value="TreeGrafter"/>
</dbReference>
<evidence type="ECO:0000256" key="8">
    <source>
        <dbReference type="ARBA" id="ARBA00022723"/>
    </source>
</evidence>
<dbReference type="EC" id="5.4.99.2" evidence="6"/>